<dbReference type="EMBL" id="MZ081388">
    <property type="protein sequence ID" value="QWN56331.1"/>
    <property type="molecule type" value="Genomic_RNA"/>
</dbReference>
<gene>
    <name evidence="2" type="primary">NS9</name>
</gene>
<protein>
    <submittedName>
        <fullName evidence="2">Nonstructural protein 9</fullName>
    </submittedName>
</protein>
<keyword evidence="1" id="KW-0812">Transmembrane</keyword>
<sequence length="102" mass="11973">MTPPMHNQLNMNIFMVMFFVFLAGCCLDLCKYLFFAFAWLFFGWPDECVFKVLDANLAFSVCFMVVFSVTPVLFPVVDDLLLDFFELVVGQLYNSLFYRQFL</sequence>
<accession>A0A8F1CXF0</accession>
<feature type="transmembrane region" description="Helical" evidence="1">
    <location>
        <begin position="53"/>
        <end position="74"/>
    </location>
</feature>
<keyword evidence="1" id="KW-0472">Membrane</keyword>
<organism evidence="2">
    <name type="scientific">Alphacoronavirus sp</name>
    <dbReference type="NCBI Taxonomy" id="1906673"/>
    <lineage>
        <taxon>Viruses</taxon>
        <taxon>Riboviria</taxon>
        <taxon>Orthornavirae</taxon>
        <taxon>Pisuviricota</taxon>
        <taxon>Pisoniviricetes</taxon>
        <taxon>Nidovirales</taxon>
        <taxon>Cornidovirineae</taxon>
        <taxon>Coronaviridae</taxon>
        <taxon>Orthocoronavirinae</taxon>
        <taxon>Alphacoronavirus</taxon>
    </lineage>
</organism>
<name>A0A8F1CXF0_9ALPC</name>
<proteinExistence type="predicted"/>
<feature type="transmembrane region" description="Helical" evidence="1">
    <location>
        <begin position="12"/>
        <end position="41"/>
    </location>
</feature>
<evidence type="ECO:0000256" key="1">
    <source>
        <dbReference type="SAM" id="Phobius"/>
    </source>
</evidence>
<evidence type="ECO:0000313" key="2">
    <source>
        <dbReference type="EMBL" id="QWN56331.1"/>
    </source>
</evidence>
<reference evidence="2" key="1">
    <citation type="journal article" date="2021" name="Cell">
        <title>Identification of novel bat coronaviruses sheds light on the evolutionary origins of SARS-CoV-2 and related viruses.</title>
        <authorList>
            <person name="Zhou H."/>
            <person name="Ji J."/>
            <person name="Chen X."/>
            <person name="Bi Y."/>
            <person name="Li J."/>
            <person name="Wang Q."/>
            <person name="Hu T."/>
            <person name="Song H."/>
            <person name="Zhao R."/>
            <person name="Chen Y."/>
            <person name="Cui M."/>
            <person name="Zhang Y."/>
            <person name="Hughes A.C."/>
            <person name="Holmes E.C."/>
            <person name="Shi W."/>
        </authorList>
    </citation>
    <scope>NUCLEOTIDE SEQUENCE</scope>
    <source>
        <strain evidence="2">Bat/Yunnan/HlYN23/2020</strain>
    </source>
</reference>
<keyword evidence="1" id="KW-1133">Transmembrane helix</keyword>